<evidence type="ECO:0000313" key="2">
    <source>
        <dbReference type="EMBL" id="MFC4336809.1"/>
    </source>
</evidence>
<dbReference type="InterPro" id="IPR007374">
    <property type="entry name" value="ASCH_domain"/>
</dbReference>
<dbReference type="EMBL" id="JBHSDK010000021">
    <property type="protein sequence ID" value="MFC4336809.1"/>
    <property type="molecule type" value="Genomic_DNA"/>
</dbReference>
<organism evidence="2 3">
    <name type="scientific">Salininema proteolyticum</name>
    <dbReference type="NCBI Taxonomy" id="1607685"/>
    <lineage>
        <taxon>Bacteria</taxon>
        <taxon>Bacillati</taxon>
        <taxon>Actinomycetota</taxon>
        <taxon>Actinomycetes</taxon>
        <taxon>Glycomycetales</taxon>
        <taxon>Glycomycetaceae</taxon>
        <taxon>Salininema</taxon>
    </lineage>
</organism>
<protein>
    <submittedName>
        <fullName evidence="2">ASCH domain-containing protein</fullName>
    </submittedName>
</protein>
<comment type="caution">
    <text evidence="2">The sequence shown here is derived from an EMBL/GenBank/DDBJ whole genome shotgun (WGS) entry which is preliminary data.</text>
</comment>
<dbReference type="RefSeq" id="WP_380623088.1">
    <property type="nucleotide sequence ID" value="NZ_JBHSDK010000021.1"/>
</dbReference>
<proteinExistence type="predicted"/>
<dbReference type="SMART" id="SM01022">
    <property type="entry name" value="ASCH"/>
    <property type="match status" value="1"/>
</dbReference>
<evidence type="ECO:0000313" key="3">
    <source>
        <dbReference type="Proteomes" id="UP001595823"/>
    </source>
</evidence>
<dbReference type="SUPFAM" id="SSF88697">
    <property type="entry name" value="PUA domain-like"/>
    <property type="match status" value="1"/>
</dbReference>
<feature type="domain" description="ASCH" evidence="1">
    <location>
        <begin position="12"/>
        <end position="114"/>
    </location>
</feature>
<sequence length="121" mass="13223">MSAKPGPRVHTMRLDRPYIDRVASGVKTVEIRVLDKKRSGIRVGDLVVFANGETELPMTVEAVNVYESFPDAYRAEDPASINPSMSVNDQIVGLREMYPPEREALGVVALHLTDGNGARSG</sequence>
<dbReference type="Proteomes" id="UP001595823">
    <property type="component" value="Unassembled WGS sequence"/>
</dbReference>
<dbReference type="InterPro" id="IPR015947">
    <property type="entry name" value="PUA-like_sf"/>
</dbReference>
<evidence type="ECO:0000259" key="1">
    <source>
        <dbReference type="SMART" id="SM01022"/>
    </source>
</evidence>
<accession>A0ABV8U124</accession>
<gene>
    <name evidence="2" type="ORF">ACFPET_16530</name>
</gene>
<dbReference type="Pfam" id="PF04266">
    <property type="entry name" value="ASCH"/>
    <property type="match status" value="1"/>
</dbReference>
<reference evidence="3" key="1">
    <citation type="journal article" date="2019" name="Int. J. Syst. Evol. Microbiol.">
        <title>The Global Catalogue of Microorganisms (GCM) 10K type strain sequencing project: providing services to taxonomists for standard genome sequencing and annotation.</title>
        <authorList>
            <consortium name="The Broad Institute Genomics Platform"/>
            <consortium name="The Broad Institute Genome Sequencing Center for Infectious Disease"/>
            <person name="Wu L."/>
            <person name="Ma J."/>
        </authorList>
    </citation>
    <scope>NUCLEOTIDE SEQUENCE [LARGE SCALE GENOMIC DNA]</scope>
    <source>
        <strain evidence="3">IBRC-M 10908</strain>
    </source>
</reference>
<name>A0ABV8U124_9ACTN</name>
<dbReference type="Gene3D" id="2.30.130.30">
    <property type="entry name" value="Hypothetical protein"/>
    <property type="match status" value="1"/>
</dbReference>
<keyword evidence="3" id="KW-1185">Reference proteome</keyword>